<sequence length="210" mass="25247">MKVETLMENQREEFSRIVNILLAENCVYQYNKIKNFEKKERNEDYTFISDHWEYFDEYLRYAGWILQKDRSSYMGMIYITNEREDCACKYQLNMLETMFLLILRNYYEEKMLELDASLTIRITTNELLRLLVDVFALVSSKPSSTMISSAIMTLQRLNVVQRYHVEEEEYLWVLPYITCVLTPEHIDHILKNIHNEEEGDEDETEENAVD</sequence>
<dbReference type="EMBL" id="CP060636">
    <property type="protein sequence ID" value="QNM12629.1"/>
    <property type="molecule type" value="Genomic_DNA"/>
</dbReference>
<accession>A0A7G9GP97</accession>
<organism evidence="1 2">
    <name type="scientific">[Eubacterium] hominis</name>
    <dbReference type="NCBI Taxonomy" id="2764325"/>
    <lineage>
        <taxon>Bacteria</taxon>
        <taxon>Bacillati</taxon>
        <taxon>Bacillota</taxon>
        <taxon>Erysipelotrichia</taxon>
        <taxon>Erysipelotrichales</taxon>
        <taxon>Erysipelotrichaceae</taxon>
        <taxon>Amedibacillus</taxon>
    </lineage>
</organism>
<dbReference type="KEGG" id="ehn:H9Q80_01340"/>
<reference evidence="1 2" key="1">
    <citation type="submission" date="2020-08" db="EMBL/GenBank/DDBJ databases">
        <authorList>
            <person name="Liu C."/>
            <person name="Sun Q."/>
        </authorList>
    </citation>
    <scope>NUCLEOTIDE SEQUENCE [LARGE SCALE GENOMIC DNA]</scope>
    <source>
        <strain evidence="1 2">NSJ-61</strain>
    </source>
</reference>
<keyword evidence="2" id="KW-1185">Reference proteome</keyword>
<dbReference type="Proteomes" id="UP000515856">
    <property type="component" value="Chromosome"/>
</dbReference>
<proteinExistence type="predicted"/>
<evidence type="ECO:0000313" key="1">
    <source>
        <dbReference type="EMBL" id="QNM12629.1"/>
    </source>
</evidence>
<protein>
    <submittedName>
        <fullName evidence="1">DUF4194 domain-containing protein</fullName>
    </submittedName>
</protein>
<gene>
    <name evidence="1" type="ORF">H9Q80_01340</name>
</gene>
<dbReference type="RefSeq" id="WP_117536279.1">
    <property type="nucleotide sequence ID" value="NZ_CP060636.1"/>
</dbReference>
<dbReference type="Pfam" id="PF13835">
    <property type="entry name" value="DUF4194"/>
    <property type="match status" value="1"/>
</dbReference>
<dbReference type="AlphaFoldDB" id="A0A7G9GP97"/>
<evidence type="ECO:0000313" key="2">
    <source>
        <dbReference type="Proteomes" id="UP000515856"/>
    </source>
</evidence>
<dbReference type="InterPro" id="IPR025449">
    <property type="entry name" value="JetB"/>
</dbReference>
<name>A0A7G9GP97_9FIRM</name>